<accession>A0AAE1D446</accession>
<gene>
    <name evidence="1" type="ORF">RRG08_057955</name>
</gene>
<keyword evidence="2" id="KW-1185">Reference proteome</keyword>
<name>A0AAE1D446_9GAST</name>
<dbReference type="Gene3D" id="2.170.300.10">
    <property type="entry name" value="Tie2 ligand-binding domain superfamily"/>
    <property type="match status" value="1"/>
</dbReference>
<protein>
    <submittedName>
        <fullName evidence="1">Uncharacterized protein</fullName>
    </submittedName>
</protein>
<dbReference type="AlphaFoldDB" id="A0AAE1D446"/>
<dbReference type="Proteomes" id="UP001283361">
    <property type="component" value="Unassembled WGS sequence"/>
</dbReference>
<evidence type="ECO:0000313" key="2">
    <source>
        <dbReference type="Proteomes" id="UP001283361"/>
    </source>
</evidence>
<proteinExistence type="predicted"/>
<organism evidence="1 2">
    <name type="scientific">Elysia crispata</name>
    <name type="common">lettuce slug</name>
    <dbReference type="NCBI Taxonomy" id="231223"/>
    <lineage>
        <taxon>Eukaryota</taxon>
        <taxon>Metazoa</taxon>
        <taxon>Spiralia</taxon>
        <taxon>Lophotrochozoa</taxon>
        <taxon>Mollusca</taxon>
        <taxon>Gastropoda</taxon>
        <taxon>Heterobranchia</taxon>
        <taxon>Euthyneura</taxon>
        <taxon>Panpulmonata</taxon>
        <taxon>Sacoglossa</taxon>
        <taxon>Placobranchoidea</taxon>
        <taxon>Plakobranchidae</taxon>
        <taxon>Elysia</taxon>
    </lineage>
</organism>
<feature type="non-terminal residue" evidence="1">
    <location>
        <position position="147"/>
    </location>
</feature>
<comment type="caution">
    <text evidence="1">The sequence shown here is derived from an EMBL/GenBank/DDBJ whole genome shotgun (WGS) entry which is preliminary data.</text>
</comment>
<dbReference type="EMBL" id="JAWDGP010005481">
    <property type="protein sequence ID" value="KAK3756691.1"/>
    <property type="molecule type" value="Genomic_DNA"/>
</dbReference>
<feature type="non-terminal residue" evidence="1">
    <location>
        <position position="1"/>
    </location>
</feature>
<evidence type="ECO:0000313" key="1">
    <source>
        <dbReference type="EMBL" id="KAK3756691.1"/>
    </source>
</evidence>
<reference evidence="1" key="1">
    <citation type="journal article" date="2023" name="G3 (Bethesda)">
        <title>A reference genome for the long-term kleptoplast-retaining sea slug Elysia crispata morphotype clarki.</title>
        <authorList>
            <person name="Eastman K.E."/>
            <person name="Pendleton A.L."/>
            <person name="Shaikh M.A."/>
            <person name="Suttiyut T."/>
            <person name="Ogas R."/>
            <person name="Tomko P."/>
            <person name="Gavelis G."/>
            <person name="Widhalm J.R."/>
            <person name="Wisecaver J.H."/>
        </authorList>
    </citation>
    <scope>NUCLEOTIDE SEQUENCE</scope>
    <source>
        <strain evidence="1">ECLA1</strain>
    </source>
</reference>
<sequence length="147" mass="16095">ADLNSIPELKMVDCTDQVNNAAVNQTGQTHCTTDGWFGPDCQYQCHCAGSAPCDKHDGSCSSGCHRAWFGPACQYDVDTSTLARMGFTVNGNFNPRWLTDNKDTTCNRGTLRSVTVTLDTPIPLTWLRVVVSDAGNEMFEDGKLLNR</sequence>